<keyword evidence="1" id="KW-0175">Coiled coil</keyword>
<comment type="caution">
    <text evidence="2">The sequence shown here is derived from an EMBL/GenBank/DDBJ whole genome shotgun (WGS) entry which is preliminary data.</text>
</comment>
<evidence type="ECO:0000256" key="1">
    <source>
        <dbReference type="SAM" id="Coils"/>
    </source>
</evidence>
<accession>A0ABD6EL68</accession>
<evidence type="ECO:0000313" key="3">
    <source>
        <dbReference type="Proteomes" id="UP001608902"/>
    </source>
</evidence>
<dbReference type="EMBL" id="JBGFUD010005969">
    <property type="protein sequence ID" value="MFH4980714.1"/>
    <property type="molecule type" value="Genomic_DNA"/>
</dbReference>
<evidence type="ECO:0000313" key="2">
    <source>
        <dbReference type="EMBL" id="MFH4980714.1"/>
    </source>
</evidence>
<dbReference type="Proteomes" id="UP001608902">
    <property type="component" value="Unassembled WGS sequence"/>
</dbReference>
<gene>
    <name evidence="2" type="ORF">AB6A40_007423</name>
</gene>
<sequence>MDPNMEIFAWRQCIGEYPSTTLNPKIDQTIERLREELKESEKVLKELEKENAELNDRLSYIQKVESRCGSKIRELWRLEELLELTENEIRKEERKISELKRSHDTDLCLREARTGANLKDELARLTTERRAKSVAVTYLSSECGHHSNVMTEYGGPRWGVMFQKN</sequence>
<feature type="coiled-coil region" evidence="1">
    <location>
        <begin position="23"/>
        <end position="102"/>
    </location>
</feature>
<name>A0ABD6EL68_9BILA</name>
<dbReference type="AlphaFoldDB" id="A0ABD6EL68"/>
<reference evidence="2 3" key="1">
    <citation type="submission" date="2024-08" db="EMBL/GenBank/DDBJ databases">
        <title>Gnathostoma spinigerum genome.</title>
        <authorList>
            <person name="Gonzalez-Bertolin B."/>
            <person name="Monzon S."/>
            <person name="Zaballos A."/>
            <person name="Jimenez P."/>
            <person name="Dekumyoy P."/>
            <person name="Varona S."/>
            <person name="Cuesta I."/>
            <person name="Sumanam S."/>
            <person name="Adisakwattana P."/>
            <person name="Gasser R.B."/>
            <person name="Hernandez-Gonzalez A."/>
            <person name="Young N.D."/>
            <person name="Perteguer M.J."/>
        </authorList>
    </citation>
    <scope>NUCLEOTIDE SEQUENCE [LARGE SCALE GENOMIC DNA]</scope>
    <source>
        <strain evidence="2">AL3</strain>
        <tissue evidence="2">Liver</tissue>
    </source>
</reference>
<protein>
    <submittedName>
        <fullName evidence="2">Uncharacterized protein</fullName>
    </submittedName>
</protein>
<keyword evidence="3" id="KW-1185">Reference proteome</keyword>
<proteinExistence type="predicted"/>
<organism evidence="2 3">
    <name type="scientific">Gnathostoma spinigerum</name>
    <dbReference type="NCBI Taxonomy" id="75299"/>
    <lineage>
        <taxon>Eukaryota</taxon>
        <taxon>Metazoa</taxon>
        <taxon>Ecdysozoa</taxon>
        <taxon>Nematoda</taxon>
        <taxon>Chromadorea</taxon>
        <taxon>Rhabditida</taxon>
        <taxon>Spirurina</taxon>
        <taxon>Gnathostomatomorpha</taxon>
        <taxon>Gnathostomatoidea</taxon>
        <taxon>Gnathostomatidae</taxon>
        <taxon>Gnathostoma</taxon>
    </lineage>
</organism>